<feature type="compositionally biased region" description="Low complexity" evidence="1">
    <location>
        <begin position="225"/>
        <end position="245"/>
    </location>
</feature>
<feature type="compositionally biased region" description="Basic and acidic residues" evidence="1">
    <location>
        <begin position="125"/>
        <end position="136"/>
    </location>
</feature>
<feature type="region of interest" description="Disordered" evidence="1">
    <location>
        <begin position="36"/>
        <end position="152"/>
    </location>
</feature>
<dbReference type="OrthoDB" id="6021675at2759"/>
<evidence type="ECO:0000313" key="3">
    <source>
        <dbReference type="Proteomes" id="UP001163046"/>
    </source>
</evidence>
<keyword evidence="3" id="KW-1185">Reference proteome</keyword>
<dbReference type="GO" id="GO:0005930">
    <property type="term" value="C:axoneme"/>
    <property type="evidence" value="ECO:0007669"/>
    <property type="project" value="TreeGrafter"/>
</dbReference>
<gene>
    <name evidence="2" type="primary">CASC1_2</name>
    <name evidence="2" type="ORF">OS493_011128</name>
</gene>
<dbReference type="GO" id="GO:0008017">
    <property type="term" value="F:microtubule binding"/>
    <property type="evidence" value="ECO:0007669"/>
    <property type="project" value="TreeGrafter"/>
</dbReference>
<dbReference type="Proteomes" id="UP001163046">
    <property type="component" value="Unassembled WGS sequence"/>
</dbReference>
<evidence type="ECO:0000313" key="2">
    <source>
        <dbReference type="EMBL" id="KAJ7373528.1"/>
    </source>
</evidence>
<dbReference type="EMBL" id="MU826830">
    <property type="protein sequence ID" value="KAJ7373528.1"/>
    <property type="molecule type" value="Genomic_DNA"/>
</dbReference>
<proteinExistence type="predicted"/>
<sequence length="367" mass="39994">MEIPRVLSIGSVAVRIMYTKYDHLSPLSKSFYPKLKVKPPEVIVEEVPPTEDAEGDGTGEGNEGADKEGGDDTLDAIPPKSASQASRASKASRKKSGRTSSGKSSRSRKASAKSVRSQVSDNEAQQDKEGEAKEGEQDGEGGEDNPGSADQAIDEAGAGLESRLEEEDEEDDDVVDLRAFSAIGPLMFIELLDLPPQPKVVNGWIMQQIVSSELKRVNYQIEGQTAPDANSATSTPAPPTSASTSQAQIANPPVMITCKLPGNVMYFEQPQLAQWDSAKNYWRLDAFTDSQYNEEERAVLFKMSTFGPMATFQDLYLNMPFQSWELRPHATNSCLFTLIAAIIELEIEIKDSFCALAQPHDALSLLT</sequence>
<reference evidence="2" key="1">
    <citation type="submission" date="2023-01" db="EMBL/GenBank/DDBJ databases">
        <title>Genome assembly of the deep-sea coral Lophelia pertusa.</title>
        <authorList>
            <person name="Herrera S."/>
            <person name="Cordes E."/>
        </authorList>
    </citation>
    <scope>NUCLEOTIDE SEQUENCE</scope>
    <source>
        <strain evidence="2">USNM1676648</strain>
        <tissue evidence="2">Polyp</tissue>
    </source>
</reference>
<protein>
    <submittedName>
        <fullName evidence="2">Protein casc1</fullName>
    </submittedName>
</protein>
<dbReference type="AlphaFoldDB" id="A0A9X0CTE3"/>
<feature type="compositionally biased region" description="Acidic residues" evidence="1">
    <location>
        <begin position="48"/>
        <end position="57"/>
    </location>
</feature>
<feature type="compositionally biased region" description="Low complexity" evidence="1">
    <location>
        <begin position="80"/>
        <end position="89"/>
    </location>
</feature>
<comment type="caution">
    <text evidence="2">The sequence shown here is derived from an EMBL/GenBank/DDBJ whole genome shotgun (WGS) entry which is preliminary data.</text>
</comment>
<dbReference type="GO" id="GO:0048487">
    <property type="term" value="F:beta-tubulin binding"/>
    <property type="evidence" value="ECO:0007669"/>
    <property type="project" value="TreeGrafter"/>
</dbReference>
<name>A0A9X0CTE3_9CNID</name>
<dbReference type="PANTHER" id="PTHR20929">
    <property type="entry name" value="LUNG ADENOMA SUSCEPTIBILITY 1-RELATED"/>
    <property type="match status" value="1"/>
</dbReference>
<dbReference type="InterPro" id="IPR023247">
    <property type="entry name" value="IC97/Dnai7-like"/>
</dbReference>
<accession>A0A9X0CTE3</accession>
<dbReference type="PANTHER" id="PTHR20929:SF11">
    <property type="entry name" value="DYNEIN AXONEMAL INTERMEDIATE CHAIN 7"/>
    <property type="match status" value="1"/>
</dbReference>
<feature type="region of interest" description="Disordered" evidence="1">
    <location>
        <begin position="225"/>
        <end position="248"/>
    </location>
</feature>
<organism evidence="2 3">
    <name type="scientific">Desmophyllum pertusum</name>
    <dbReference type="NCBI Taxonomy" id="174260"/>
    <lineage>
        <taxon>Eukaryota</taxon>
        <taxon>Metazoa</taxon>
        <taxon>Cnidaria</taxon>
        <taxon>Anthozoa</taxon>
        <taxon>Hexacorallia</taxon>
        <taxon>Scleractinia</taxon>
        <taxon>Caryophylliina</taxon>
        <taxon>Caryophylliidae</taxon>
        <taxon>Desmophyllum</taxon>
    </lineage>
</organism>
<evidence type="ECO:0000256" key="1">
    <source>
        <dbReference type="SAM" id="MobiDB-lite"/>
    </source>
</evidence>